<feature type="region of interest" description="Disordered" evidence="1">
    <location>
        <begin position="235"/>
        <end position="254"/>
    </location>
</feature>
<organism evidence="2 3">
    <name type="scientific">Pestalotiopsis fici (strain W106-1 / CGMCC3.15140)</name>
    <dbReference type="NCBI Taxonomy" id="1229662"/>
    <lineage>
        <taxon>Eukaryota</taxon>
        <taxon>Fungi</taxon>
        <taxon>Dikarya</taxon>
        <taxon>Ascomycota</taxon>
        <taxon>Pezizomycotina</taxon>
        <taxon>Sordariomycetes</taxon>
        <taxon>Xylariomycetidae</taxon>
        <taxon>Amphisphaeriales</taxon>
        <taxon>Sporocadaceae</taxon>
        <taxon>Pestalotiopsis</taxon>
    </lineage>
</organism>
<dbReference type="Proteomes" id="UP000030651">
    <property type="component" value="Unassembled WGS sequence"/>
</dbReference>
<feature type="region of interest" description="Disordered" evidence="1">
    <location>
        <begin position="79"/>
        <end position="105"/>
    </location>
</feature>
<reference evidence="3" key="1">
    <citation type="journal article" date="2015" name="BMC Genomics">
        <title>Genomic and transcriptomic analysis of the endophytic fungus Pestalotiopsis fici reveals its lifestyle and high potential for synthesis of natural products.</title>
        <authorList>
            <person name="Wang X."/>
            <person name="Zhang X."/>
            <person name="Liu L."/>
            <person name="Xiang M."/>
            <person name="Wang W."/>
            <person name="Sun X."/>
            <person name="Che Y."/>
            <person name="Guo L."/>
            <person name="Liu G."/>
            <person name="Guo L."/>
            <person name="Wang C."/>
            <person name="Yin W.B."/>
            <person name="Stadler M."/>
            <person name="Zhang X."/>
            <person name="Liu X."/>
        </authorList>
    </citation>
    <scope>NUCLEOTIDE SEQUENCE [LARGE SCALE GENOMIC DNA]</scope>
    <source>
        <strain evidence="3">W106-1 / CGMCC3.15140</strain>
    </source>
</reference>
<feature type="region of interest" description="Disordered" evidence="1">
    <location>
        <begin position="545"/>
        <end position="572"/>
    </location>
</feature>
<dbReference type="Pfam" id="PF20162">
    <property type="entry name" value="Etd1"/>
    <property type="match status" value="1"/>
</dbReference>
<feature type="compositionally biased region" description="Polar residues" evidence="1">
    <location>
        <begin position="682"/>
        <end position="692"/>
    </location>
</feature>
<feature type="region of interest" description="Disordered" evidence="1">
    <location>
        <begin position="872"/>
        <end position="898"/>
    </location>
</feature>
<gene>
    <name evidence="2" type="ORF">PFICI_14161</name>
</gene>
<dbReference type="STRING" id="1229662.W3WK59"/>
<dbReference type="KEGG" id="pfy:PFICI_14161"/>
<dbReference type="OMA" id="NDTRIFS"/>
<sequence length="1143" mass="124960">MQTVPSLIGTGTAVAAAATGVVFGQLVEGQIPPPPPHTTPIRNNYAIAEAELNISAYSSRPGTRDSAAAVADIFSPPLSAQFENTTNPTRMPRRMSQTQITSPKASNWRYTSAKQGDVNVVPTAEDVRNSSSSNGSWMRRLSIRPISQHESLQSSIGPDSQSMFSHGSAAPILSPNSITAPQLPPNKLVKRSSTANGTNPGLLDRRSARSQMPTLRRPATSHQRSATLHQLTVEAVQPASKLPSEQPQQTRPRAKTLAVPKLDSGVEISTSEEPRWKSFFHSRITRPTIKSSTKKSDASAKLGAKRLCVEQTGYERAYLITPRAVMTMPVDDEAYDGSLEADTSANAQESPQGSNKTDSPLSGTPSRTPKRSLSIQLGSSSNWMPRNGSIRRRKRGAKTEATVTDQRHTSDPVPVTSNAAPDETGTGVVNLSSTSSKVETDLTAIFQPPHSRKNTPSPLPPLSRLSSFHVDLNRLGSSNGHAKSDDLANASLAPTNNARVNSNASHARTSTVGSSEYHRGFMSGEDDDTTDTPFDSFRTSISARRKTLDSPVESMFDESPPSTSGISKQPKRLSIQEILGPSFDGGNKIMEEDEGLPTPVRRAYGETEAAYRLANFHDDEESQYPVGQSSLSWANRDLGRLSLDDDDDLDWTKDDHDGVYNHLSPPSSMNSRRGSPHPRTALTLNNGNSAQDSYDESPYERPRSNIWDWQEPVSLDKYEGVGLRPKTVHGKQELDMRGGRTASRRGPVPVHIRSQSVPVVPEPIDSSISTKFRTWGKNVSEEWDEDFEFDEALTPGLETDKKAANRLSVIRVPSTIQANQPTVKAHSGQIRELSLLVNDLKRLCRLGRDMNMMSGSSLELWHDAEGIIALCDDGPGNDPSGASPQTPDSDLSDLDSGLSDLDLDLSDERFVDEGFDGSVLDLAEGLGKVTGQMKTAVVKERPQNRRRSVFSPEDDIFGGWLQTDNNAPSEHPITPYGEPVRTRPKPVTFDSLVESMHLWKKQPTEIDDEAGTVNGDVDEQVKQKTKKAANSKDKQGEKKTHYFDTTSLRDLVKRAGELRDSLSDLVRKEDHITSSPIRTPRRDKVRNEDGSPAFTRVFEEPSSTPSRPLPHSRSTNSILTTSSMTSSPSTGMNRRIQMMTAAH</sequence>
<dbReference type="GeneID" id="19279174"/>
<evidence type="ECO:0000256" key="1">
    <source>
        <dbReference type="SAM" id="MobiDB-lite"/>
    </source>
</evidence>
<feature type="region of interest" description="Disordered" evidence="1">
    <location>
        <begin position="955"/>
        <end position="983"/>
    </location>
</feature>
<dbReference type="OrthoDB" id="5346713at2759"/>
<dbReference type="InParanoid" id="W3WK59"/>
<evidence type="ECO:0000313" key="2">
    <source>
        <dbReference type="EMBL" id="ETS74295.1"/>
    </source>
</evidence>
<feature type="compositionally biased region" description="Polar residues" evidence="1">
    <location>
        <begin position="81"/>
        <end position="105"/>
    </location>
</feature>
<feature type="region of interest" description="Disordered" evidence="1">
    <location>
        <begin position="495"/>
        <end position="533"/>
    </location>
</feature>
<protein>
    <submittedName>
        <fullName evidence="2">Uncharacterized protein</fullName>
    </submittedName>
</protein>
<dbReference type="RefSeq" id="XP_007840933.1">
    <property type="nucleotide sequence ID" value="XM_007842742.1"/>
</dbReference>
<dbReference type="InterPro" id="IPR045342">
    <property type="entry name" value="Etd1"/>
</dbReference>
<proteinExistence type="predicted"/>
<name>W3WK59_PESFW</name>
<evidence type="ECO:0000313" key="3">
    <source>
        <dbReference type="Proteomes" id="UP000030651"/>
    </source>
</evidence>
<feature type="compositionally biased region" description="Polar residues" evidence="1">
    <location>
        <begin position="664"/>
        <end position="673"/>
    </location>
</feature>
<keyword evidence="3" id="KW-1185">Reference proteome</keyword>
<feature type="region of interest" description="Disordered" evidence="1">
    <location>
        <begin position="650"/>
        <end position="702"/>
    </location>
</feature>
<dbReference type="EMBL" id="KI912120">
    <property type="protein sequence ID" value="ETS74295.1"/>
    <property type="molecule type" value="Genomic_DNA"/>
</dbReference>
<dbReference type="AlphaFoldDB" id="W3WK59"/>
<feature type="region of interest" description="Disordered" evidence="1">
    <location>
        <begin position="1073"/>
        <end position="1134"/>
    </location>
</feature>
<feature type="compositionally biased region" description="Basic and acidic residues" evidence="1">
    <location>
        <begin position="1080"/>
        <end position="1089"/>
    </location>
</feature>
<dbReference type="GO" id="GO:1902412">
    <property type="term" value="P:regulation of mitotic cytokinesis"/>
    <property type="evidence" value="ECO:0007669"/>
    <property type="project" value="InterPro"/>
</dbReference>
<accession>W3WK59</accession>
<feature type="compositionally biased region" description="Low complexity" evidence="1">
    <location>
        <begin position="1114"/>
        <end position="1130"/>
    </location>
</feature>
<feature type="region of interest" description="Disordered" evidence="1">
    <location>
        <begin position="342"/>
        <end position="427"/>
    </location>
</feature>
<dbReference type="eggNOG" id="ENOG502S8CY">
    <property type="taxonomic scope" value="Eukaryota"/>
</dbReference>
<feature type="compositionally biased region" description="Polar residues" evidence="1">
    <location>
        <begin position="342"/>
        <end position="384"/>
    </location>
</feature>
<feature type="compositionally biased region" description="Polar residues" evidence="1">
    <location>
        <begin position="495"/>
        <end position="514"/>
    </location>
</feature>
<feature type="compositionally biased region" description="Basic and acidic residues" evidence="1">
    <location>
        <begin position="650"/>
        <end position="659"/>
    </location>
</feature>
<dbReference type="HOGENOM" id="CLU_004543_1_0_1"/>
<dbReference type="GO" id="GO:0005096">
    <property type="term" value="F:GTPase activator activity"/>
    <property type="evidence" value="ECO:0007669"/>
    <property type="project" value="InterPro"/>
</dbReference>
<feature type="region of interest" description="Disordered" evidence="1">
    <location>
        <begin position="176"/>
        <end position="226"/>
    </location>
</feature>